<evidence type="ECO:0000313" key="3">
    <source>
        <dbReference type="Proteomes" id="UP000198771"/>
    </source>
</evidence>
<sequence>MSDKPVQHLYADELSHCYGCGRNNPHGLHVQSRWDGTEAKARFTPRPEHIAVPGYVYGGLLASLVDCHGVATAAAAAGMELAGDEPLGRFVTASLNVVFVKPTPLGVELELRARVTERRRRKLVVAVEILAEGEVRVRGEVVAAPMPTSMEMK</sequence>
<keyword evidence="3" id="KW-1185">Reference proteome</keyword>
<organism evidence="2 3">
    <name type="scientific">Desulfonatronum thiosulfatophilum</name>
    <dbReference type="NCBI Taxonomy" id="617002"/>
    <lineage>
        <taxon>Bacteria</taxon>
        <taxon>Pseudomonadati</taxon>
        <taxon>Thermodesulfobacteriota</taxon>
        <taxon>Desulfovibrionia</taxon>
        <taxon>Desulfovibrionales</taxon>
        <taxon>Desulfonatronaceae</taxon>
        <taxon>Desulfonatronum</taxon>
    </lineage>
</organism>
<name>A0A1G6E2D0_9BACT</name>
<dbReference type="EMBL" id="FMXO01000015">
    <property type="protein sequence ID" value="SDB51607.1"/>
    <property type="molecule type" value="Genomic_DNA"/>
</dbReference>
<reference evidence="2 3" key="1">
    <citation type="submission" date="2016-10" db="EMBL/GenBank/DDBJ databases">
        <authorList>
            <person name="de Groot N.N."/>
        </authorList>
    </citation>
    <scope>NUCLEOTIDE SEQUENCE [LARGE SCALE GENOMIC DNA]</scope>
    <source>
        <strain evidence="2 3">ASO4-2</strain>
    </source>
</reference>
<evidence type="ECO:0000313" key="2">
    <source>
        <dbReference type="EMBL" id="SDB51607.1"/>
    </source>
</evidence>
<dbReference type="STRING" id="617002.SAMN05660653_02558"/>
<proteinExistence type="predicted"/>
<gene>
    <name evidence="2" type="ORF">SAMN05660653_02558</name>
</gene>
<evidence type="ECO:0000259" key="1">
    <source>
        <dbReference type="Pfam" id="PF03061"/>
    </source>
</evidence>
<feature type="domain" description="Thioesterase" evidence="1">
    <location>
        <begin position="54"/>
        <end position="135"/>
    </location>
</feature>
<dbReference type="SUPFAM" id="SSF54637">
    <property type="entry name" value="Thioesterase/thiol ester dehydrase-isomerase"/>
    <property type="match status" value="1"/>
</dbReference>
<dbReference type="OrthoDB" id="5505920at2"/>
<protein>
    <submittedName>
        <fullName evidence="2">Thioesterase superfamily protein</fullName>
    </submittedName>
</protein>
<dbReference type="AlphaFoldDB" id="A0A1G6E2D0"/>
<dbReference type="Pfam" id="PF03061">
    <property type="entry name" value="4HBT"/>
    <property type="match status" value="1"/>
</dbReference>
<dbReference type="RefSeq" id="WP_092122424.1">
    <property type="nucleotide sequence ID" value="NZ_FMXO01000015.1"/>
</dbReference>
<dbReference type="InterPro" id="IPR006683">
    <property type="entry name" value="Thioestr_dom"/>
</dbReference>
<dbReference type="InterPro" id="IPR029069">
    <property type="entry name" value="HotDog_dom_sf"/>
</dbReference>
<dbReference type="Proteomes" id="UP000198771">
    <property type="component" value="Unassembled WGS sequence"/>
</dbReference>
<accession>A0A1G6E2D0</accession>
<dbReference type="GO" id="GO:0016790">
    <property type="term" value="F:thiolester hydrolase activity"/>
    <property type="evidence" value="ECO:0007669"/>
    <property type="project" value="UniProtKB-ARBA"/>
</dbReference>
<dbReference type="Gene3D" id="3.10.129.10">
    <property type="entry name" value="Hotdog Thioesterase"/>
    <property type="match status" value="1"/>
</dbReference>